<protein>
    <submittedName>
        <fullName evidence="1">Uncharacterized protein</fullName>
    </submittedName>
</protein>
<dbReference type="AlphaFoldDB" id="A0A1Y0C6E4"/>
<dbReference type="RefSeq" id="WP_087078098.1">
    <property type="nucleotide sequence ID" value="NZ_CP020809.1"/>
</dbReference>
<reference evidence="1 2" key="1">
    <citation type="submission" date="2017-04" db="EMBL/GenBank/DDBJ databases">
        <title>Whole Genome Sequence of 1,4-Dioxane Degrading Bacterium Mycobacterium dioxanotrophicus PH-06.</title>
        <authorList>
            <person name="He Y."/>
        </authorList>
    </citation>
    <scope>NUCLEOTIDE SEQUENCE [LARGE SCALE GENOMIC DNA]</scope>
    <source>
        <strain evidence="1 2">PH-06</strain>
    </source>
</reference>
<dbReference type="Proteomes" id="UP000195331">
    <property type="component" value="Chromosome"/>
</dbReference>
<evidence type="ECO:0000313" key="1">
    <source>
        <dbReference type="EMBL" id="ART70657.1"/>
    </source>
</evidence>
<proteinExistence type="predicted"/>
<sequence>MSIYVDIAVNSELIAGVAITRTTSGGEQPDSTNTYRWTYARNGDTAVGFVEHRYGNGAIALAHKVLGEITERRRIAQETNR</sequence>
<name>A0A1Y0C6E4_9MYCO</name>
<evidence type="ECO:0000313" key="2">
    <source>
        <dbReference type="Proteomes" id="UP000195331"/>
    </source>
</evidence>
<dbReference type="OrthoDB" id="4774439at2"/>
<keyword evidence="2" id="KW-1185">Reference proteome</keyword>
<accession>A0A1Y0C6E4</accession>
<dbReference type="EMBL" id="CP020809">
    <property type="protein sequence ID" value="ART70657.1"/>
    <property type="molecule type" value="Genomic_DNA"/>
</dbReference>
<gene>
    <name evidence="1" type="ORF">BTO20_20825</name>
</gene>
<dbReference type="KEGG" id="mdx:BTO20_20825"/>
<organism evidence="1 2">
    <name type="scientific">Mycobacterium dioxanotrophicus</name>
    <dbReference type="NCBI Taxonomy" id="482462"/>
    <lineage>
        <taxon>Bacteria</taxon>
        <taxon>Bacillati</taxon>
        <taxon>Actinomycetota</taxon>
        <taxon>Actinomycetes</taxon>
        <taxon>Mycobacteriales</taxon>
        <taxon>Mycobacteriaceae</taxon>
        <taxon>Mycobacterium</taxon>
    </lineage>
</organism>